<keyword evidence="2" id="KW-1185">Reference proteome</keyword>
<dbReference type="Proteomes" id="UP000314980">
    <property type="component" value="Unassembled WGS sequence"/>
</dbReference>
<accession>A0A4W6G742</accession>
<dbReference type="Ensembl" id="ENSLCAT00010060966.1">
    <property type="protein sequence ID" value="ENSLCAP00010059353.1"/>
    <property type="gene ID" value="ENSLCAG00010027679.1"/>
</dbReference>
<evidence type="ECO:0000313" key="1">
    <source>
        <dbReference type="Ensembl" id="ENSLCAP00010059353.1"/>
    </source>
</evidence>
<dbReference type="AlphaFoldDB" id="A0A4W6G742"/>
<reference evidence="2" key="1">
    <citation type="submission" date="2015-09" db="EMBL/GenBank/DDBJ databases">
        <authorList>
            <person name="Sai Rama Sridatta P."/>
        </authorList>
    </citation>
    <scope>NUCLEOTIDE SEQUENCE [LARGE SCALE GENOMIC DNA]</scope>
</reference>
<proteinExistence type="predicted"/>
<organism evidence="1 2">
    <name type="scientific">Lates calcarifer</name>
    <name type="common">Barramundi</name>
    <name type="synonym">Holocentrus calcarifer</name>
    <dbReference type="NCBI Taxonomy" id="8187"/>
    <lineage>
        <taxon>Eukaryota</taxon>
        <taxon>Metazoa</taxon>
        <taxon>Chordata</taxon>
        <taxon>Craniata</taxon>
        <taxon>Vertebrata</taxon>
        <taxon>Euteleostomi</taxon>
        <taxon>Actinopterygii</taxon>
        <taxon>Neopterygii</taxon>
        <taxon>Teleostei</taxon>
        <taxon>Neoteleostei</taxon>
        <taxon>Acanthomorphata</taxon>
        <taxon>Carangaria</taxon>
        <taxon>Carangaria incertae sedis</taxon>
        <taxon>Centropomidae</taxon>
        <taxon>Lates</taxon>
    </lineage>
</organism>
<reference evidence="1" key="2">
    <citation type="submission" date="2025-08" db="UniProtKB">
        <authorList>
            <consortium name="Ensembl"/>
        </authorList>
    </citation>
    <scope>IDENTIFICATION</scope>
</reference>
<dbReference type="InParanoid" id="A0A4W6G742"/>
<sequence length="94" mass="10184">MSCLCKTDELMMNVYRHHARHRVDLETPVLVILEFVGDVGVGALVVVSGEHPANLLSAHLMALFRQLHVEKLVCELGPVVVGIKDSDHDSSGGA</sequence>
<name>A0A4W6G742_LATCA</name>
<protein>
    <submittedName>
        <fullName evidence="1">Uncharacterized protein</fullName>
    </submittedName>
</protein>
<evidence type="ECO:0000313" key="2">
    <source>
        <dbReference type="Proteomes" id="UP000314980"/>
    </source>
</evidence>
<reference evidence="1" key="3">
    <citation type="submission" date="2025-09" db="UniProtKB">
        <authorList>
            <consortium name="Ensembl"/>
        </authorList>
    </citation>
    <scope>IDENTIFICATION</scope>
</reference>